<dbReference type="PANTHER" id="PTHR22872">
    <property type="entry name" value="BTK-BINDING PROTEIN-RELATED"/>
    <property type="match status" value="1"/>
</dbReference>
<keyword evidence="7" id="KW-0597">Phosphoprotein</keyword>
<dbReference type="GO" id="GO:0030030">
    <property type="term" value="P:cell projection organization"/>
    <property type="evidence" value="ECO:0007669"/>
    <property type="project" value="UniProtKB-KW"/>
</dbReference>
<feature type="region of interest" description="Disordered" evidence="22">
    <location>
        <begin position="459"/>
        <end position="794"/>
    </location>
</feature>
<reference evidence="24 25" key="1">
    <citation type="journal article" date="2008" name="Nature">
        <title>The Trichoplax genome and the nature of placozoans.</title>
        <authorList>
            <person name="Srivastava M."/>
            <person name="Begovic E."/>
            <person name="Chapman J."/>
            <person name="Putnam N.H."/>
            <person name="Hellsten U."/>
            <person name="Kawashima T."/>
            <person name="Kuo A."/>
            <person name="Mitros T."/>
            <person name="Salamov A."/>
            <person name="Carpenter M.L."/>
            <person name="Signorovitch A.Y."/>
            <person name="Moreno M.A."/>
            <person name="Kamm K."/>
            <person name="Grimwood J."/>
            <person name="Schmutz J."/>
            <person name="Shapiro H."/>
            <person name="Grigoriev I.V."/>
            <person name="Buss L.W."/>
            <person name="Schierwater B."/>
            <person name="Dellaporta S.L."/>
            <person name="Rokhsar D.S."/>
        </authorList>
    </citation>
    <scope>NUCLEOTIDE SEQUENCE [LARGE SCALE GENOMIC DNA]</scope>
    <source>
        <strain evidence="24 25">Grell-BS-1999</strain>
    </source>
</reference>
<feature type="repeat" description="RCC1" evidence="21">
    <location>
        <begin position="12"/>
        <end position="53"/>
    </location>
</feature>
<dbReference type="InterPro" id="IPR058923">
    <property type="entry name" value="RCC1-like_dom"/>
</dbReference>
<feature type="compositionally biased region" description="Basic and acidic residues" evidence="22">
    <location>
        <begin position="506"/>
        <end position="523"/>
    </location>
</feature>
<dbReference type="KEGG" id="tad:TRIADDRAFT_56257"/>
<dbReference type="GO" id="GO:0005794">
    <property type="term" value="C:Golgi apparatus"/>
    <property type="evidence" value="ECO:0007669"/>
    <property type="project" value="UniProtKB-SubCell"/>
</dbReference>
<feature type="compositionally biased region" description="Basic residues" evidence="22">
    <location>
        <begin position="540"/>
        <end position="556"/>
    </location>
</feature>
<evidence type="ECO:0000256" key="17">
    <source>
        <dbReference type="ARBA" id="ARBA00023288"/>
    </source>
</evidence>
<keyword evidence="17" id="KW-0449">Lipoprotein</keyword>
<dbReference type="HOGENOM" id="CLU_005210_5_0_1"/>
<dbReference type="Proteomes" id="UP000009022">
    <property type="component" value="Unassembled WGS sequence"/>
</dbReference>
<evidence type="ECO:0000256" key="2">
    <source>
        <dbReference type="ARBA" id="ARBA00004300"/>
    </source>
</evidence>
<evidence type="ECO:0000256" key="4">
    <source>
        <dbReference type="ARBA" id="ARBA00004611"/>
    </source>
</evidence>
<dbReference type="SUPFAM" id="SSF50985">
    <property type="entry name" value="RCC1/BLIP-II"/>
    <property type="match status" value="1"/>
</dbReference>
<dbReference type="PANTHER" id="PTHR22872:SF9">
    <property type="entry name" value="X-LINKED RETINITIS PIGMENTOSA GTPASE REGULATOR"/>
    <property type="match status" value="1"/>
</dbReference>
<evidence type="ECO:0000256" key="8">
    <source>
        <dbReference type="ARBA" id="ARBA00022606"/>
    </source>
</evidence>
<feature type="repeat" description="RCC1" evidence="21">
    <location>
        <begin position="313"/>
        <end position="366"/>
    </location>
</feature>
<keyword evidence="25" id="KW-1185">Reference proteome</keyword>
<evidence type="ECO:0000256" key="22">
    <source>
        <dbReference type="SAM" id="MobiDB-lite"/>
    </source>
</evidence>
<evidence type="ECO:0000256" key="5">
    <source>
        <dbReference type="ARBA" id="ARBA00022481"/>
    </source>
</evidence>
<keyword evidence="8" id="KW-0716">Sensory transduction</keyword>
<feature type="repeat" description="RCC1" evidence="21">
    <location>
        <begin position="207"/>
        <end position="259"/>
    </location>
</feature>
<feature type="repeat" description="RCC1" evidence="21">
    <location>
        <begin position="106"/>
        <end position="157"/>
    </location>
</feature>
<keyword evidence="19" id="KW-0844">Vision</keyword>
<dbReference type="InterPro" id="IPR009091">
    <property type="entry name" value="RCC1/BLIP-II"/>
</dbReference>
<evidence type="ECO:0000256" key="13">
    <source>
        <dbReference type="ARBA" id="ARBA00023034"/>
    </source>
</evidence>
<evidence type="ECO:0000256" key="11">
    <source>
        <dbReference type="ARBA" id="ARBA00022794"/>
    </source>
</evidence>
<evidence type="ECO:0000256" key="16">
    <source>
        <dbReference type="ARBA" id="ARBA00023273"/>
    </source>
</evidence>
<evidence type="ECO:0000256" key="20">
    <source>
        <dbReference type="ARBA" id="ARBA00073293"/>
    </source>
</evidence>
<dbReference type="PROSITE" id="PS50012">
    <property type="entry name" value="RCC1_3"/>
    <property type="match status" value="7"/>
</dbReference>
<feature type="domain" description="RCC1-like" evidence="23">
    <location>
        <begin position="10"/>
        <end position="185"/>
    </location>
</feature>
<keyword evidence="6" id="KW-0963">Cytoplasm</keyword>
<gene>
    <name evidence="24" type="ORF">TRIADDRAFT_56257</name>
</gene>
<evidence type="ECO:0000256" key="15">
    <source>
        <dbReference type="ARBA" id="ARBA00023212"/>
    </source>
</evidence>
<evidence type="ECO:0000256" key="14">
    <source>
        <dbReference type="ARBA" id="ARBA00023069"/>
    </source>
</evidence>
<evidence type="ECO:0000259" key="23">
    <source>
        <dbReference type="Pfam" id="PF25390"/>
    </source>
</evidence>
<feature type="compositionally biased region" description="Pro residues" evidence="22">
    <location>
        <begin position="724"/>
        <end position="733"/>
    </location>
</feature>
<feature type="compositionally biased region" description="Basic residues" evidence="22">
    <location>
        <begin position="473"/>
        <end position="482"/>
    </location>
</feature>
<evidence type="ECO:0000256" key="12">
    <source>
        <dbReference type="ARBA" id="ARBA00022846"/>
    </source>
</evidence>
<dbReference type="PhylomeDB" id="B3RXM0"/>
<keyword evidence="10" id="KW-0677">Repeat</keyword>
<evidence type="ECO:0000256" key="6">
    <source>
        <dbReference type="ARBA" id="ARBA00022490"/>
    </source>
</evidence>
<dbReference type="Pfam" id="PF25390">
    <property type="entry name" value="WD40_RLD"/>
    <property type="match status" value="2"/>
</dbReference>
<dbReference type="GO" id="GO:0007601">
    <property type="term" value="P:visual perception"/>
    <property type="evidence" value="ECO:0007669"/>
    <property type="project" value="UniProtKB-KW"/>
</dbReference>
<evidence type="ECO:0000256" key="3">
    <source>
        <dbReference type="ARBA" id="ARBA00004555"/>
    </source>
</evidence>
<keyword evidence="12" id="KW-0282">Flagellum</keyword>
<organism evidence="24 25">
    <name type="scientific">Trichoplax adhaerens</name>
    <name type="common">Trichoplax reptans</name>
    <dbReference type="NCBI Taxonomy" id="10228"/>
    <lineage>
        <taxon>Eukaryota</taxon>
        <taxon>Metazoa</taxon>
        <taxon>Placozoa</taxon>
        <taxon>Uniplacotomia</taxon>
        <taxon>Trichoplacea</taxon>
        <taxon>Trichoplacidae</taxon>
        <taxon>Trichoplax</taxon>
    </lineage>
</organism>
<feature type="repeat" description="RCC1" evidence="21">
    <location>
        <begin position="260"/>
        <end position="312"/>
    </location>
</feature>
<dbReference type="OMA" id="HIACGDE"/>
<keyword evidence="16" id="KW-0966">Cell projection</keyword>
<dbReference type="FunFam" id="2.130.10.30:FF:000013">
    <property type="entry name" value="Retinitis pigmentosa GTPase regulator isoform 1"/>
    <property type="match status" value="1"/>
</dbReference>
<feature type="repeat" description="RCC1" evidence="21">
    <location>
        <begin position="54"/>
        <end position="105"/>
    </location>
</feature>
<feature type="compositionally biased region" description="Acidic residues" evidence="22">
    <location>
        <begin position="560"/>
        <end position="575"/>
    </location>
</feature>
<dbReference type="GO" id="GO:0005929">
    <property type="term" value="C:cilium"/>
    <property type="evidence" value="ECO:0007669"/>
    <property type="project" value="UniProtKB-ARBA"/>
</dbReference>
<dbReference type="InterPro" id="IPR000408">
    <property type="entry name" value="Reg_chr_condens"/>
</dbReference>
<dbReference type="RefSeq" id="XP_002112341.1">
    <property type="nucleotide sequence ID" value="XM_002112305.1"/>
</dbReference>
<feature type="region of interest" description="Disordered" evidence="22">
    <location>
        <begin position="401"/>
        <end position="436"/>
    </location>
</feature>
<proteinExistence type="predicted"/>
<comment type="subcellular location">
    <subcellularLocation>
        <location evidence="1">Cytoplasm</location>
        <location evidence="1">Cytoskeleton</location>
        <location evidence="1">Cilium basal body</location>
    </subcellularLocation>
    <subcellularLocation>
        <location evidence="4">Cytoplasm</location>
        <location evidence="4">Cytoskeleton</location>
        <location evidence="4">Flagellum axoneme</location>
    </subcellularLocation>
    <subcellularLocation>
        <location evidence="2">Cytoplasm</location>
        <location evidence="2">Cytoskeleton</location>
        <location evidence="2">Microtubule organizing center</location>
        <location evidence="2">Centrosome</location>
    </subcellularLocation>
    <subcellularLocation>
        <location evidence="3">Golgi apparatus</location>
    </subcellularLocation>
</comment>
<dbReference type="CTD" id="6753554"/>
<keyword evidence="15" id="KW-0206">Cytoskeleton</keyword>
<keyword evidence="13" id="KW-0333">Golgi apparatus</keyword>
<feature type="compositionally biased region" description="Basic residues" evidence="22">
    <location>
        <begin position="669"/>
        <end position="680"/>
    </location>
</feature>
<dbReference type="Gene3D" id="2.130.10.30">
    <property type="entry name" value="Regulator of chromosome condensation 1/beta-lactamase-inhibitor protein II"/>
    <property type="match status" value="1"/>
</dbReference>
<dbReference type="AlphaFoldDB" id="B3RXM0"/>
<evidence type="ECO:0000313" key="25">
    <source>
        <dbReference type="Proteomes" id="UP000009022"/>
    </source>
</evidence>
<dbReference type="OrthoDB" id="10253607at2759"/>
<feature type="domain" description="RCC1-like" evidence="23">
    <location>
        <begin position="188"/>
        <end position="373"/>
    </location>
</feature>
<evidence type="ECO:0000256" key="7">
    <source>
        <dbReference type="ARBA" id="ARBA00022553"/>
    </source>
</evidence>
<feature type="repeat" description="RCC1" evidence="21">
    <location>
        <begin position="158"/>
        <end position="206"/>
    </location>
</feature>
<evidence type="ECO:0000256" key="18">
    <source>
        <dbReference type="ARBA" id="ARBA00023289"/>
    </source>
</evidence>
<evidence type="ECO:0000256" key="21">
    <source>
        <dbReference type="PROSITE-ProRule" id="PRU00235"/>
    </source>
</evidence>
<sequence>MEVDDNDIPETGAVFTFGKSRFGDNRTNKFWIRSDKVTDIACGDEHTVVVTENGRLFTFGNNEWGQLGIGSNKTRNKPTTVKALKPEKITHVAAGRFHTLAVTDSNKLYSFGQGSEGALGHGDETDLNMPTSIESLEDKDVNIIACGGYHSAAITKNGELYIWGSNSEGQLGLKNDTISYPTMLDLGKSVISVACGYYHTAVVTADGKLYTFGETEGGKLGLGDIEAHKVTKPKVVKGISGKVVKVACGGNHTVALTASGQVYTFGSGQNGQLGLGSKIMDSNIPKLVEALSKRKIKHIACGESHTAVVSDKGELFTFGDGRHGKLGQGDESFSNLFKPVKVQRLKEFIVLHIACGGCHTIVACNKIDKLANGDDDNESSSNDEVDFGKTKLMLSSDELNRTDDIPLSARDRHRKKDNSPLNKTLPQIGKRQLAPLRGKGLQNEEDGLFSAQKRLGKLKLQDSDSEEDDYRNKKASKKHISKSRKDEDNESEDEEESRFSRKKDKKMLASKDFKRSKQLRKEESSDEEEEEDQSEDERSNRKRIQSKKVNKRASRKRKDEDDEDNDDEEDSEDEDEKPKNSKKVVKKKELRDDSEEESESDIRAKKKKPEKKARVMPSDSEEELTSNRKKKNRKQRSRSDDDEDEDDYKKRSEEENVNATESDSEPSRKKGQGKKGKKSTSRNSEEDSKSKRKKGKKKRRDTTDDDEDDEVNKSQQNENAEQAPPQPVQPAPAPAKKGFFSFLKRRNAADAHKTTAPITAKEIEDQSTEAQAQPSAEAMPQQPTQAKSGVCTLL</sequence>
<evidence type="ECO:0000256" key="10">
    <source>
        <dbReference type="ARBA" id="ARBA00022737"/>
    </source>
</evidence>
<dbReference type="PROSITE" id="PS00626">
    <property type="entry name" value="RCC1_2"/>
    <property type="match status" value="6"/>
</dbReference>
<feature type="compositionally biased region" description="Basic residues" evidence="22">
    <location>
        <begin position="627"/>
        <end position="636"/>
    </location>
</feature>
<dbReference type="eggNOG" id="KOG1426">
    <property type="taxonomic scope" value="Eukaryota"/>
</dbReference>
<accession>B3RXM0</accession>
<keyword evidence="18" id="KW-0636">Prenylation</keyword>
<dbReference type="PRINTS" id="PR00633">
    <property type="entry name" value="RCCNDNSATION"/>
</dbReference>
<name>B3RXM0_TRIAD</name>
<dbReference type="STRING" id="10228.B3RXM0"/>
<dbReference type="InterPro" id="IPR051625">
    <property type="entry name" value="Signaling_Regulatory_Domain"/>
</dbReference>
<dbReference type="GeneID" id="6753554"/>
<keyword evidence="11" id="KW-0970">Cilium biogenesis/degradation</keyword>
<dbReference type="InParanoid" id="B3RXM0"/>
<dbReference type="EMBL" id="DS985245">
    <property type="protein sequence ID" value="EDV24451.1"/>
    <property type="molecule type" value="Genomic_DNA"/>
</dbReference>
<evidence type="ECO:0000256" key="1">
    <source>
        <dbReference type="ARBA" id="ARBA00004120"/>
    </source>
</evidence>
<dbReference type="GO" id="GO:0005813">
    <property type="term" value="C:centrosome"/>
    <property type="evidence" value="ECO:0007669"/>
    <property type="project" value="UniProtKB-SubCell"/>
</dbReference>
<evidence type="ECO:0000313" key="24">
    <source>
        <dbReference type="EMBL" id="EDV24451.1"/>
    </source>
</evidence>
<keyword evidence="9" id="KW-0344">Guanine-nucleotide releasing factor</keyword>
<protein>
    <recommendedName>
        <fullName evidence="20">X-linked retinitis pigmentosa GTPase regulator</fullName>
    </recommendedName>
</protein>
<evidence type="ECO:0000256" key="19">
    <source>
        <dbReference type="ARBA" id="ARBA00023305"/>
    </source>
</evidence>
<keyword evidence="14" id="KW-0969">Cilium</keyword>
<feature type="compositionally biased region" description="Acidic residues" evidence="22">
    <location>
        <begin position="524"/>
        <end position="535"/>
    </location>
</feature>
<feature type="compositionally biased region" description="Basic residues" evidence="22">
    <location>
        <begin position="690"/>
        <end position="700"/>
    </location>
</feature>
<keyword evidence="5" id="KW-0488">Methylation</keyword>
<dbReference type="GO" id="GO:0005085">
    <property type="term" value="F:guanyl-nucleotide exchange factor activity"/>
    <property type="evidence" value="ECO:0007669"/>
    <property type="project" value="UniProtKB-KW"/>
</dbReference>
<evidence type="ECO:0000256" key="9">
    <source>
        <dbReference type="ARBA" id="ARBA00022658"/>
    </source>
</evidence>